<dbReference type="EMBL" id="SDHW01000002">
    <property type="protein sequence ID" value="RXK60745.1"/>
    <property type="molecule type" value="Genomic_DNA"/>
</dbReference>
<feature type="DNA-binding region" description="OmpR/PhoB-type" evidence="2">
    <location>
        <begin position="193"/>
        <end position="290"/>
    </location>
</feature>
<keyword evidence="3" id="KW-0812">Transmembrane</keyword>
<sequence length="291" mass="32614">MDRKLVLLIMAGGMLLLLVGFVSRQNSKTDFDEAREMIVMRQIAHSILQQTGDSSSPVSPVKRISENKFQLTFPVSFSFSPDSLVKSIDRIISKHDLPSNYIVQVSEAQNNKVVFGYAILGTEQQNIVPCRGRRQPALPYTIFISFRDKPFSPGTWLILGGVCLLIAAAVITLRSKRNRQTTTETETANNAINPSLQIGNYLFYPSVQRLVFAGEEIILTSKESKLLSIFAAEPNEIIDRNRLQKEVWEDEGVIVGRSLDVFVSKLRKRLEQDSAVKINSIHGKGYKLEIG</sequence>
<organism evidence="5 6">
    <name type="scientific">Lacibacter luteus</name>
    <dbReference type="NCBI Taxonomy" id="2508719"/>
    <lineage>
        <taxon>Bacteria</taxon>
        <taxon>Pseudomonadati</taxon>
        <taxon>Bacteroidota</taxon>
        <taxon>Chitinophagia</taxon>
        <taxon>Chitinophagales</taxon>
        <taxon>Chitinophagaceae</taxon>
        <taxon>Lacibacter</taxon>
    </lineage>
</organism>
<evidence type="ECO:0000256" key="3">
    <source>
        <dbReference type="SAM" id="Phobius"/>
    </source>
</evidence>
<evidence type="ECO:0000313" key="5">
    <source>
        <dbReference type="EMBL" id="RXK60745.1"/>
    </source>
</evidence>
<dbReference type="PROSITE" id="PS51755">
    <property type="entry name" value="OMPR_PHOB"/>
    <property type="match status" value="1"/>
</dbReference>
<dbReference type="Gene3D" id="1.10.10.10">
    <property type="entry name" value="Winged helix-like DNA-binding domain superfamily/Winged helix DNA-binding domain"/>
    <property type="match status" value="1"/>
</dbReference>
<dbReference type="AlphaFoldDB" id="A0A4V1M7P0"/>
<dbReference type="GO" id="GO:0000160">
    <property type="term" value="P:phosphorelay signal transduction system"/>
    <property type="evidence" value="ECO:0007669"/>
    <property type="project" value="InterPro"/>
</dbReference>
<feature type="domain" description="OmpR/PhoB-type" evidence="4">
    <location>
        <begin position="193"/>
        <end position="290"/>
    </location>
</feature>
<dbReference type="OrthoDB" id="7556122at2"/>
<keyword evidence="3" id="KW-1133">Transmembrane helix</keyword>
<comment type="caution">
    <text evidence="5">The sequence shown here is derived from an EMBL/GenBank/DDBJ whole genome shotgun (WGS) entry which is preliminary data.</text>
</comment>
<gene>
    <name evidence="5" type="ORF">ESA94_09790</name>
</gene>
<evidence type="ECO:0000259" key="4">
    <source>
        <dbReference type="PROSITE" id="PS51755"/>
    </source>
</evidence>
<dbReference type="Pfam" id="PF00486">
    <property type="entry name" value="Trans_reg_C"/>
    <property type="match status" value="1"/>
</dbReference>
<keyword evidence="1 2" id="KW-0238">DNA-binding</keyword>
<feature type="transmembrane region" description="Helical" evidence="3">
    <location>
        <begin position="154"/>
        <end position="173"/>
    </location>
</feature>
<dbReference type="InterPro" id="IPR001867">
    <property type="entry name" value="OmpR/PhoB-type_DNA-bd"/>
</dbReference>
<evidence type="ECO:0000256" key="2">
    <source>
        <dbReference type="PROSITE-ProRule" id="PRU01091"/>
    </source>
</evidence>
<dbReference type="InterPro" id="IPR016032">
    <property type="entry name" value="Sig_transdc_resp-reg_C-effctor"/>
</dbReference>
<accession>A0A4V1M7P0</accession>
<evidence type="ECO:0000313" key="6">
    <source>
        <dbReference type="Proteomes" id="UP000290204"/>
    </source>
</evidence>
<evidence type="ECO:0000256" key="1">
    <source>
        <dbReference type="ARBA" id="ARBA00023125"/>
    </source>
</evidence>
<keyword evidence="3" id="KW-0472">Membrane</keyword>
<dbReference type="GO" id="GO:0003677">
    <property type="term" value="F:DNA binding"/>
    <property type="evidence" value="ECO:0007669"/>
    <property type="project" value="UniProtKB-UniRule"/>
</dbReference>
<dbReference type="CDD" id="cd00383">
    <property type="entry name" value="trans_reg_C"/>
    <property type="match status" value="1"/>
</dbReference>
<dbReference type="RefSeq" id="WP_129130706.1">
    <property type="nucleotide sequence ID" value="NZ_SDHW01000002.1"/>
</dbReference>
<dbReference type="GO" id="GO:0006355">
    <property type="term" value="P:regulation of DNA-templated transcription"/>
    <property type="evidence" value="ECO:0007669"/>
    <property type="project" value="InterPro"/>
</dbReference>
<dbReference type="InterPro" id="IPR036388">
    <property type="entry name" value="WH-like_DNA-bd_sf"/>
</dbReference>
<proteinExistence type="predicted"/>
<protein>
    <submittedName>
        <fullName evidence="5">Winged helix family transcriptional regulator</fullName>
    </submittedName>
</protein>
<name>A0A4V1M7P0_9BACT</name>
<dbReference type="Proteomes" id="UP000290204">
    <property type="component" value="Unassembled WGS sequence"/>
</dbReference>
<reference evidence="5 6" key="1">
    <citation type="submission" date="2019-01" db="EMBL/GenBank/DDBJ databases">
        <title>Lacibacter sp. strain TTM-7.</title>
        <authorList>
            <person name="Chen W.-M."/>
        </authorList>
    </citation>
    <scope>NUCLEOTIDE SEQUENCE [LARGE SCALE GENOMIC DNA]</scope>
    <source>
        <strain evidence="5 6">TTM-7</strain>
    </source>
</reference>
<dbReference type="SUPFAM" id="SSF46894">
    <property type="entry name" value="C-terminal effector domain of the bipartite response regulators"/>
    <property type="match status" value="1"/>
</dbReference>
<dbReference type="SMART" id="SM00862">
    <property type="entry name" value="Trans_reg_C"/>
    <property type="match status" value="1"/>
</dbReference>
<keyword evidence="6" id="KW-1185">Reference proteome</keyword>